<evidence type="ECO:0000313" key="1">
    <source>
        <dbReference type="EMBL" id="GMF17194.1"/>
    </source>
</evidence>
<organism evidence="1 2">
    <name type="scientific">Phytophthora lilii</name>
    <dbReference type="NCBI Taxonomy" id="2077276"/>
    <lineage>
        <taxon>Eukaryota</taxon>
        <taxon>Sar</taxon>
        <taxon>Stramenopiles</taxon>
        <taxon>Oomycota</taxon>
        <taxon>Peronosporomycetes</taxon>
        <taxon>Peronosporales</taxon>
        <taxon>Peronosporaceae</taxon>
        <taxon>Phytophthora</taxon>
    </lineage>
</organism>
<dbReference type="AlphaFoldDB" id="A0A9W6TQL7"/>
<evidence type="ECO:0000313" key="2">
    <source>
        <dbReference type="Proteomes" id="UP001165083"/>
    </source>
</evidence>
<dbReference type="OrthoDB" id="88907at2759"/>
<comment type="caution">
    <text evidence="1">The sequence shown here is derived from an EMBL/GenBank/DDBJ whole genome shotgun (WGS) entry which is preliminary data.</text>
</comment>
<dbReference type="PANTHER" id="PTHR13510">
    <property type="entry name" value="FYVE-FINGER-CONTAINING RAB5 EFFECTOR PROTEIN RABENOSYN-5-RELATED"/>
    <property type="match status" value="1"/>
</dbReference>
<name>A0A9W6TQL7_9STRA</name>
<dbReference type="PANTHER" id="PTHR13510:SF44">
    <property type="entry name" value="RABENOSYN-5"/>
    <property type="match status" value="1"/>
</dbReference>
<gene>
    <name evidence="1" type="ORF">Plil01_000625300</name>
</gene>
<dbReference type="Proteomes" id="UP001165083">
    <property type="component" value="Unassembled WGS sequence"/>
</dbReference>
<dbReference type="InterPro" id="IPR052727">
    <property type="entry name" value="Rab4/Rab5_effector"/>
</dbReference>
<accession>A0A9W6TQL7</accession>
<proteinExistence type="predicted"/>
<dbReference type="EMBL" id="BSXW01000274">
    <property type="protein sequence ID" value="GMF17194.1"/>
    <property type="molecule type" value="Genomic_DNA"/>
</dbReference>
<protein>
    <submittedName>
        <fullName evidence="1">Unnamed protein product</fullName>
    </submittedName>
</protein>
<sequence length="393" mass="44442">MELSPEDEEQCQNLTAQLLEETLHDFEEMNVNTADPDSHSCLKKTRWKKLKSNPEVTVYSDRKANSAWLSVMRPDDWEYPIAVTALGRMKYSVDDVLLALFTPNIAAQRLRSFLVNRRPEKNCRFVRIVGSTQTTPFQLLVVTRFVITQSWPFTMFKSPQEMVLACASGVVTSASGKRYGYEMVQSIPLHFKNSDNKSLPRTQVIQSKLFCEQPDGSVFVFNRMVVDAKTRLSSLKQNMLCRASMSFWKFVPRSLETKKLWWCVRNKGTLIRGLPPSHEEPCESVSCASNETEENSRCEFCEAWLCGGFKCHKSRQLKMFLSSETGIYKQILTLCARCVEFVQSRDAADVARAELAEVQPTSYGSAASFTKAAVDLEGDTFSSTSASYSSTES</sequence>
<reference evidence="1" key="1">
    <citation type="submission" date="2023-04" db="EMBL/GenBank/DDBJ databases">
        <title>Phytophthora lilii NBRC 32176.</title>
        <authorList>
            <person name="Ichikawa N."/>
            <person name="Sato H."/>
            <person name="Tonouchi N."/>
        </authorList>
    </citation>
    <scope>NUCLEOTIDE SEQUENCE</scope>
    <source>
        <strain evidence="1">NBRC 32176</strain>
    </source>
</reference>
<keyword evidence="2" id="KW-1185">Reference proteome</keyword>